<keyword evidence="4 6" id="KW-1133">Transmembrane helix</keyword>
<evidence type="ECO:0000256" key="3">
    <source>
        <dbReference type="ARBA" id="ARBA00022692"/>
    </source>
</evidence>
<dbReference type="PANTHER" id="PTHR30086:SF20">
    <property type="entry name" value="ARGININE EXPORTER PROTEIN ARGO-RELATED"/>
    <property type="match status" value="1"/>
</dbReference>
<dbReference type="InterPro" id="IPR001123">
    <property type="entry name" value="LeuE-type"/>
</dbReference>
<feature type="transmembrane region" description="Helical" evidence="6">
    <location>
        <begin position="6"/>
        <end position="28"/>
    </location>
</feature>
<evidence type="ECO:0000313" key="8">
    <source>
        <dbReference type="Proteomes" id="UP000290172"/>
    </source>
</evidence>
<dbReference type="Pfam" id="PF01810">
    <property type="entry name" value="LysE"/>
    <property type="match status" value="1"/>
</dbReference>
<accession>A0A4Q0YEB5</accession>
<feature type="transmembrane region" description="Helical" evidence="6">
    <location>
        <begin position="149"/>
        <end position="171"/>
    </location>
</feature>
<evidence type="ECO:0000256" key="4">
    <source>
        <dbReference type="ARBA" id="ARBA00022989"/>
    </source>
</evidence>
<dbReference type="RefSeq" id="WP_128979822.1">
    <property type="nucleotide sequence ID" value="NZ_PDKJ01000004.1"/>
</dbReference>
<dbReference type="EMBL" id="PDKJ01000004">
    <property type="protein sequence ID" value="RXJ68846.1"/>
    <property type="molecule type" value="Genomic_DNA"/>
</dbReference>
<gene>
    <name evidence="7" type="ORF">CRV08_05255</name>
</gene>
<dbReference type="AlphaFoldDB" id="A0A4Q0YEB5"/>
<keyword evidence="2" id="KW-1003">Cell membrane</keyword>
<feature type="transmembrane region" description="Helical" evidence="6">
    <location>
        <begin position="109"/>
        <end position="134"/>
    </location>
</feature>
<feature type="transmembrane region" description="Helical" evidence="6">
    <location>
        <begin position="68"/>
        <end position="88"/>
    </location>
</feature>
<name>A0A4Q0YEB5_9BACT</name>
<feature type="transmembrane region" description="Helical" evidence="6">
    <location>
        <begin position="40"/>
        <end position="62"/>
    </location>
</feature>
<evidence type="ECO:0000256" key="2">
    <source>
        <dbReference type="ARBA" id="ARBA00022475"/>
    </source>
</evidence>
<keyword evidence="5 6" id="KW-0472">Membrane</keyword>
<evidence type="ECO:0000256" key="6">
    <source>
        <dbReference type="SAM" id="Phobius"/>
    </source>
</evidence>
<sequence>MSFEGSLTFFLAILIFGITPGPGVFALLARGMTLGAKQCIPLALGMTISDVIYLIFACLGLATIAHNYAFLFEAIRILGAVYLFYLGYKMFTAPIEIEKTQKKEKLKKDFLLTFIQGFLISASNPKVILFYVAFLPTFLDIKSLNTNDIIWISFLTIIALMIGLMFVSILANKAKQLLKSKRSLRRLNYTAGSIMIAAGSFLLFNKQA</sequence>
<comment type="caution">
    <text evidence="7">The sequence shown here is derived from an EMBL/GenBank/DDBJ whole genome shotgun (WGS) entry which is preliminary data.</text>
</comment>
<dbReference type="GO" id="GO:0005886">
    <property type="term" value="C:plasma membrane"/>
    <property type="evidence" value="ECO:0007669"/>
    <property type="project" value="UniProtKB-SubCell"/>
</dbReference>
<dbReference type="PIRSF" id="PIRSF006324">
    <property type="entry name" value="LeuE"/>
    <property type="match status" value="1"/>
</dbReference>
<comment type="subcellular location">
    <subcellularLocation>
        <location evidence="1">Cell membrane</location>
        <topology evidence="1">Multi-pass membrane protein</topology>
    </subcellularLocation>
</comment>
<dbReference type="GO" id="GO:0015171">
    <property type="term" value="F:amino acid transmembrane transporter activity"/>
    <property type="evidence" value="ECO:0007669"/>
    <property type="project" value="TreeGrafter"/>
</dbReference>
<dbReference type="PANTHER" id="PTHR30086">
    <property type="entry name" value="ARGININE EXPORTER PROTEIN ARGO"/>
    <property type="match status" value="1"/>
</dbReference>
<evidence type="ECO:0000256" key="1">
    <source>
        <dbReference type="ARBA" id="ARBA00004651"/>
    </source>
</evidence>
<evidence type="ECO:0000256" key="5">
    <source>
        <dbReference type="ARBA" id="ARBA00023136"/>
    </source>
</evidence>
<protein>
    <submittedName>
        <fullName evidence="7">Threonine transporter</fullName>
    </submittedName>
</protein>
<dbReference type="InterPro" id="IPR036259">
    <property type="entry name" value="MFS_trans_sf"/>
</dbReference>
<dbReference type="Proteomes" id="UP000290172">
    <property type="component" value="Unassembled WGS sequence"/>
</dbReference>
<evidence type="ECO:0000313" key="7">
    <source>
        <dbReference type="EMBL" id="RXJ68846.1"/>
    </source>
</evidence>
<proteinExistence type="predicted"/>
<feature type="transmembrane region" description="Helical" evidence="6">
    <location>
        <begin position="187"/>
        <end position="204"/>
    </location>
</feature>
<keyword evidence="3 6" id="KW-0812">Transmembrane</keyword>
<organism evidence="7 8">
    <name type="scientific">Halarcobacter ebronensis</name>
    <dbReference type="NCBI Taxonomy" id="1462615"/>
    <lineage>
        <taxon>Bacteria</taxon>
        <taxon>Pseudomonadati</taxon>
        <taxon>Campylobacterota</taxon>
        <taxon>Epsilonproteobacteria</taxon>
        <taxon>Campylobacterales</taxon>
        <taxon>Arcobacteraceae</taxon>
        <taxon>Halarcobacter</taxon>
    </lineage>
</organism>
<dbReference type="SUPFAM" id="SSF103473">
    <property type="entry name" value="MFS general substrate transporter"/>
    <property type="match status" value="1"/>
</dbReference>
<reference evidence="7 8" key="1">
    <citation type="submission" date="2017-10" db="EMBL/GenBank/DDBJ databases">
        <title>Genomics of the genus Arcobacter.</title>
        <authorList>
            <person name="Perez-Cataluna A."/>
            <person name="Figueras M.J."/>
        </authorList>
    </citation>
    <scope>NUCLEOTIDE SEQUENCE [LARGE SCALE GENOMIC DNA]</scope>
    <source>
        <strain evidence="7 8">CECT 8993</strain>
    </source>
</reference>